<dbReference type="GeneID" id="14920064"/>
<dbReference type="InterPro" id="IPR045175">
    <property type="entry name" value="M28_fam"/>
</dbReference>
<dbReference type="GO" id="GO:0008235">
    <property type="term" value="F:metalloexopeptidase activity"/>
    <property type="evidence" value="ECO:0007669"/>
    <property type="project" value="InterPro"/>
</dbReference>
<evidence type="ECO:0000256" key="2">
    <source>
        <dbReference type="ARBA" id="ARBA00022438"/>
    </source>
</evidence>
<evidence type="ECO:0000256" key="3">
    <source>
        <dbReference type="ARBA" id="ARBA00022670"/>
    </source>
</evidence>
<comment type="cofactor">
    <cofactor evidence="1">
        <name>Zn(2+)</name>
        <dbReference type="ChEBI" id="CHEBI:29105"/>
    </cofactor>
</comment>
<dbReference type="RefSeq" id="XP_004341372.1">
    <property type="nucleotide sequence ID" value="XM_004341324.1"/>
</dbReference>
<sequence>MKVVVTLACVLGLALFVVCSATFTPATGGPSDAEQTTEVMRNALRGRRWIEFKEGERAWLTEKQIQQLINAKAHFMDVTDHPGLRPIDGLTSSTLPDVLIPRHPESIDKLLKELSAEQIGQTITDLSQLYTRFYTSTTGVEGAKLLHSKYSEFARNQSHISVRFFEHTWPQPSVIARIEGTGENAHELVILGGHEDSVGFSTTGRSPGADDDASGSSSVLEVFRVLASNGFRGSRSIEFHAYAAEEVGLLGSQAIASTYQKEGKVVAGMMQLDMVGYVNNNDPVFGIVTDYVNESLTQFVRELAQEYTHLPVKNTKCGYGCSDHASWTKAGYPSAFPFETDFSNINPNIHSPQDTLDKISTEHAREFAKVALAFLVELSTQ</sequence>
<dbReference type="GO" id="GO:0004177">
    <property type="term" value="F:aminopeptidase activity"/>
    <property type="evidence" value="ECO:0007669"/>
    <property type="project" value="UniProtKB-KW"/>
</dbReference>
<protein>
    <submittedName>
        <fullName evidence="11">Peptidase, M20/M25/M40 superfamily protein</fullName>
    </submittedName>
</protein>
<dbReference type="SUPFAM" id="SSF53187">
    <property type="entry name" value="Zn-dependent exopeptidases"/>
    <property type="match status" value="1"/>
</dbReference>
<evidence type="ECO:0000256" key="6">
    <source>
        <dbReference type="ARBA" id="ARBA00022801"/>
    </source>
</evidence>
<dbReference type="PANTHER" id="PTHR12147:SF56">
    <property type="entry name" value="AMINOPEPTIDASE YDR415C-RELATED"/>
    <property type="match status" value="1"/>
</dbReference>
<dbReference type="KEGG" id="acan:ACA1_264610"/>
<evidence type="ECO:0000256" key="8">
    <source>
        <dbReference type="ARBA" id="ARBA00043962"/>
    </source>
</evidence>
<dbReference type="PANTHER" id="PTHR12147">
    <property type="entry name" value="METALLOPEPTIDASE M28 FAMILY MEMBER"/>
    <property type="match status" value="1"/>
</dbReference>
<dbReference type="GO" id="GO:0046872">
    <property type="term" value="F:metal ion binding"/>
    <property type="evidence" value="ECO:0007669"/>
    <property type="project" value="UniProtKB-KW"/>
</dbReference>
<dbReference type="VEuPathDB" id="AmoebaDB:ACA1_264610"/>
<keyword evidence="3" id="KW-0645">Protease</keyword>
<evidence type="ECO:0000256" key="1">
    <source>
        <dbReference type="ARBA" id="ARBA00001947"/>
    </source>
</evidence>
<dbReference type="AlphaFoldDB" id="L8H243"/>
<evidence type="ECO:0000313" key="11">
    <source>
        <dbReference type="EMBL" id="ELR19287.1"/>
    </source>
</evidence>
<dbReference type="Gene3D" id="3.40.630.10">
    <property type="entry name" value="Zn peptidases"/>
    <property type="match status" value="1"/>
</dbReference>
<evidence type="ECO:0000256" key="9">
    <source>
        <dbReference type="SAM" id="SignalP"/>
    </source>
</evidence>
<keyword evidence="5 9" id="KW-0732">Signal</keyword>
<dbReference type="InterPro" id="IPR007484">
    <property type="entry name" value="Peptidase_M28"/>
</dbReference>
<dbReference type="OMA" id="YEESTCG"/>
<reference evidence="11 12" key="1">
    <citation type="journal article" date="2013" name="Genome Biol.">
        <title>Genome of Acanthamoeba castellanii highlights extensive lateral gene transfer and early evolution of tyrosine kinase signaling.</title>
        <authorList>
            <person name="Clarke M."/>
            <person name="Lohan A.J."/>
            <person name="Liu B."/>
            <person name="Lagkouvardos I."/>
            <person name="Roy S."/>
            <person name="Zafar N."/>
            <person name="Bertelli C."/>
            <person name="Schilde C."/>
            <person name="Kianianmomeni A."/>
            <person name="Burglin T.R."/>
            <person name="Frech C."/>
            <person name="Turcotte B."/>
            <person name="Kopec K.O."/>
            <person name="Synnott J.M."/>
            <person name="Choo C."/>
            <person name="Paponov I."/>
            <person name="Finkler A."/>
            <person name="Soon Heng Tan C."/>
            <person name="Hutchins A.P."/>
            <person name="Weinmeier T."/>
            <person name="Rattei T."/>
            <person name="Chu J.S."/>
            <person name="Gimenez G."/>
            <person name="Irimia M."/>
            <person name="Rigden D.J."/>
            <person name="Fitzpatrick D.A."/>
            <person name="Lorenzo-Morales J."/>
            <person name="Bateman A."/>
            <person name="Chiu C.H."/>
            <person name="Tang P."/>
            <person name="Hegemann P."/>
            <person name="Fromm H."/>
            <person name="Raoult D."/>
            <person name="Greub G."/>
            <person name="Miranda-Saavedra D."/>
            <person name="Chen N."/>
            <person name="Nash P."/>
            <person name="Ginger M.L."/>
            <person name="Horn M."/>
            <person name="Schaap P."/>
            <person name="Caler L."/>
            <person name="Loftus B."/>
        </authorList>
    </citation>
    <scope>NUCLEOTIDE SEQUENCE [LARGE SCALE GENOMIC DNA]</scope>
    <source>
        <strain evidence="11 12">Neff</strain>
    </source>
</reference>
<keyword evidence="6" id="KW-0378">Hydrolase</keyword>
<keyword evidence="12" id="KW-1185">Reference proteome</keyword>
<dbReference type="Proteomes" id="UP000011083">
    <property type="component" value="Unassembled WGS sequence"/>
</dbReference>
<accession>L8H243</accession>
<dbReference type="Pfam" id="PF04389">
    <property type="entry name" value="Peptidase_M28"/>
    <property type="match status" value="1"/>
</dbReference>
<gene>
    <name evidence="11" type="ORF">ACA1_264610</name>
</gene>
<feature type="domain" description="Peptidase M28" evidence="10">
    <location>
        <begin position="174"/>
        <end position="374"/>
    </location>
</feature>
<evidence type="ECO:0000313" key="12">
    <source>
        <dbReference type="Proteomes" id="UP000011083"/>
    </source>
</evidence>
<dbReference type="SMR" id="L8H243"/>
<comment type="similarity">
    <text evidence="8">Belongs to the peptidase M28 family. M28E subfamily.</text>
</comment>
<proteinExistence type="inferred from homology"/>
<keyword evidence="2" id="KW-0031">Aminopeptidase</keyword>
<dbReference type="STRING" id="1257118.L8H243"/>
<evidence type="ECO:0000256" key="5">
    <source>
        <dbReference type="ARBA" id="ARBA00022729"/>
    </source>
</evidence>
<dbReference type="OrthoDB" id="2214at2759"/>
<evidence type="ECO:0000256" key="7">
    <source>
        <dbReference type="ARBA" id="ARBA00022833"/>
    </source>
</evidence>
<dbReference type="EMBL" id="KB007933">
    <property type="protein sequence ID" value="ELR19287.1"/>
    <property type="molecule type" value="Genomic_DNA"/>
</dbReference>
<feature type="signal peptide" evidence="9">
    <location>
        <begin position="1"/>
        <end position="21"/>
    </location>
</feature>
<dbReference type="GO" id="GO:0006508">
    <property type="term" value="P:proteolysis"/>
    <property type="evidence" value="ECO:0007669"/>
    <property type="project" value="UniProtKB-KW"/>
</dbReference>
<evidence type="ECO:0000256" key="4">
    <source>
        <dbReference type="ARBA" id="ARBA00022723"/>
    </source>
</evidence>
<keyword evidence="7" id="KW-0862">Zinc</keyword>
<feature type="chain" id="PRO_5003990328" evidence="9">
    <location>
        <begin position="22"/>
        <end position="381"/>
    </location>
</feature>
<name>L8H243_ACACF</name>
<evidence type="ECO:0000259" key="10">
    <source>
        <dbReference type="Pfam" id="PF04389"/>
    </source>
</evidence>
<keyword evidence="4" id="KW-0479">Metal-binding</keyword>
<organism evidence="11 12">
    <name type="scientific">Acanthamoeba castellanii (strain ATCC 30010 / Neff)</name>
    <dbReference type="NCBI Taxonomy" id="1257118"/>
    <lineage>
        <taxon>Eukaryota</taxon>
        <taxon>Amoebozoa</taxon>
        <taxon>Discosea</taxon>
        <taxon>Longamoebia</taxon>
        <taxon>Centramoebida</taxon>
        <taxon>Acanthamoebidae</taxon>
        <taxon>Acanthamoeba</taxon>
    </lineage>
</organism>